<dbReference type="InterPro" id="IPR016039">
    <property type="entry name" value="Thiolase-like"/>
</dbReference>
<proteinExistence type="predicted"/>
<dbReference type="Proteomes" id="UP001165541">
    <property type="component" value="Unassembled WGS sequence"/>
</dbReference>
<evidence type="ECO:0000313" key="2">
    <source>
        <dbReference type="EMBL" id="MCM5682700.1"/>
    </source>
</evidence>
<organism evidence="2 3">
    <name type="scientific">Caldimonas mangrovi</name>
    <dbReference type="NCBI Taxonomy" id="2944811"/>
    <lineage>
        <taxon>Bacteria</taxon>
        <taxon>Pseudomonadati</taxon>
        <taxon>Pseudomonadota</taxon>
        <taxon>Betaproteobacteria</taxon>
        <taxon>Burkholderiales</taxon>
        <taxon>Sphaerotilaceae</taxon>
        <taxon>Caldimonas</taxon>
    </lineage>
</organism>
<dbReference type="SUPFAM" id="SSF53901">
    <property type="entry name" value="Thiolase-like"/>
    <property type="match status" value="1"/>
</dbReference>
<evidence type="ECO:0000259" key="1">
    <source>
        <dbReference type="Pfam" id="PF13723"/>
    </source>
</evidence>
<dbReference type="EMBL" id="JAMKFE010000022">
    <property type="protein sequence ID" value="MCM5682700.1"/>
    <property type="molecule type" value="Genomic_DNA"/>
</dbReference>
<keyword evidence="3" id="KW-1185">Reference proteome</keyword>
<feature type="domain" description="Beta-ketoacyl synthase-like N-terminal" evidence="1">
    <location>
        <begin position="23"/>
        <end position="241"/>
    </location>
</feature>
<dbReference type="RefSeq" id="WP_251781245.1">
    <property type="nucleotide sequence ID" value="NZ_JAMKFE010000022.1"/>
</dbReference>
<comment type="caution">
    <text evidence="2">The sequence shown here is derived from an EMBL/GenBank/DDBJ whole genome shotgun (WGS) entry which is preliminary data.</text>
</comment>
<accession>A0ABT0YVC6</accession>
<evidence type="ECO:0000313" key="3">
    <source>
        <dbReference type="Proteomes" id="UP001165541"/>
    </source>
</evidence>
<name>A0ABT0YVC6_9BURK</name>
<sequence>MEFNFGIRAWSAWSPGLNKPDDWLAWSARARLPHGDDAPALPEIAAMMRRRLSTLGRMALQASWWCQGDRPAMPTVFASRYGDVDRSLQLLADLERDGSVSPTGFTMSVHNAISGLYSIVREDRSNAVCVAAGQATAAAGVTEAAGLLADGAGEVMLVCYDEPLPDDYVCFRDEPQARWAWAWRLAPARAGHPRWSLASRPVPAEVRGAPAELPAGLEVLRFFLAEEARLTQHAGTVEWEWRRHG</sequence>
<protein>
    <submittedName>
        <fullName evidence="2">Beta-ketoacyl synthase chain length factor</fullName>
    </submittedName>
</protein>
<dbReference type="InterPro" id="IPR014030">
    <property type="entry name" value="Ketoacyl_synth_N"/>
</dbReference>
<reference evidence="2" key="1">
    <citation type="submission" date="2022-05" db="EMBL/GenBank/DDBJ databases">
        <title>Schlegelella sp. nov., isolated from mangrove soil.</title>
        <authorList>
            <person name="Liu Y."/>
            <person name="Ge X."/>
            <person name="Liu W."/>
        </authorList>
    </citation>
    <scope>NUCLEOTIDE SEQUENCE</scope>
    <source>
        <strain evidence="2">S2-27</strain>
    </source>
</reference>
<gene>
    <name evidence="2" type="ORF">M8A51_24475</name>
</gene>
<dbReference type="Pfam" id="PF13723">
    <property type="entry name" value="Ketoacyl-synt_2"/>
    <property type="match status" value="1"/>
</dbReference>